<dbReference type="SUPFAM" id="SSF53850">
    <property type="entry name" value="Periplasmic binding protein-like II"/>
    <property type="match status" value="1"/>
</dbReference>
<feature type="signal peptide" evidence="2">
    <location>
        <begin position="1"/>
        <end position="21"/>
    </location>
</feature>
<gene>
    <name evidence="3" type="ORF">GXW79_15090</name>
</gene>
<reference evidence="3" key="2">
    <citation type="journal article" date="2021" name="Syst. Appl. Microbiol.">
        <title>Roseomonas hellenica sp. nov., isolated from roots of wild-growing Alkanna tinctoria.</title>
        <authorList>
            <person name="Rat A."/>
            <person name="Naranjo H.D."/>
            <person name="Lebbe L."/>
            <person name="Cnockaert M."/>
            <person name="Krigas N."/>
            <person name="Grigoriadou K."/>
            <person name="Maloupa E."/>
            <person name="Willems A."/>
        </authorList>
    </citation>
    <scope>NUCLEOTIDE SEQUENCE</scope>
    <source>
        <strain evidence="3">LMG 28251</strain>
    </source>
</reference>
<comment type="caution">
    <text evidence="3">The sequence shown here is derived from an EMBL/GenBank/DDBJ whole genome shotgun (WGS) entry which is preliminary data.</text>
</comment>
<dbReference type="AlphaFoldDB" id="A0AAF1K5D8"/>
<evidence type="ECO:0000256" key="1">
    <source>
        <dbReference type="ARBA" id="ARBA00006987"/>
    </source>
</evidence>
<reference evidence="3" key="1">
    <citation type="submission" date="2020-01" db="EMBL/GenBank/DDBJ databases">
        <authorList>
            <person name="Rat A."/>
        </authorList>
    </citation>
    <scope>NUCLEOTIDE SEQUENCE</scope>
    <source>
        <strain evidence="3">LMG 28251</strain>
    </source>
</reference>
<dbReference type="Proteomes" id="UP001196068">
    <property type="component" value="Unassembled WGS sequence"/>
</dbReference>
<protein>
    <submittedName>
        <fullName evidence="3">Tripartite tricarboxylate transporter substrate binding protein</fullName>
    </submittedName>
</protein>
<name>A0AAF1K5D8_9PROT</name>
<dbReference type="Pfam" id="PF03401">
    <property type="entry name" value="TctC"/>
    <property type="match status" value="1"/>
</dbReference>
<evidence type="ECO:0000256" key="2">
    <source>
        <dbReference type="SAM" id="SignalP"/>
    </source>
</evidence>
<keyword evidence="2" id="KW-0732">Signal</keyword>
<keyword evidence="4" id="KW-1185">Reference proteome</keyword>
<dbReference type="InterPro" id="IPR005064">
    <property type="entry name" value="BUG"/>
</dbReference>
<organism evidence="3 4">
    <name type="scientific">Plastoroseomonas arctica</name>
    <dbReference type="NCBI Taxonomy" id="1509237"/>
    <lineage>
        <taxon>Bacteria</taxon>
        <taxon>Pseudomonadati</taxon>
        <taxon>Pseudomonadota</taxon>
        <taxon>Alphaproteobacteria</taxon>
        <taxon>Acetobacterales</taxon>
        <taxon>Acetobacteraceae</taxon>
        <taxon>Plastoroseomonas</taxon>
    </lineage>
</organism>
<proteinExistence type="inferred from homology"/>
<dbReference type="PANTHER" id="PTHR42928:SF5">
    <property type="entry name" value="BLR1237 PROTEIN"/>
    <property type="match status" value="1"/>
</dbReference>
<dbReference type="Gene3D" id="3.40.190.150">
    <property type="entry name" value="Bordetella uptake gene, domain 1"/>
    <property type="match status" value="1"/>
</dbReference>
<accession>A0AAF1K5D8</accession>
<feature type="chain" id="PRO_5042279329" evidence="2">
    <location>
        <begin position="22"/>
        <end position="320"/>
    </location>
</feature>
<evidence type="ECO:0000313" key="4">
    <source>
        <dbReference type="Proteomes" id="UP001196068"/>
    </source>
</evidence>
<dbReference type="PIRSF" id="PIRSF017082">
    <property type="entry name" value="YflP"/>
    <property type="match status" value="1"/>
</dbReference>
<sequence>MMRRRALLATPALALAGHARAQGFPDRPLRLIIPWTPGGTNDIVGRIVADAMGPRLGQSIVIENRGGAGGALGAEVVAKAAPDGLTLLLGGSGSLTINHLVRRSIPYDPATAFAPIGMMVEGANVLVVHTSVRATTMRELQAEARARPMTYGSSGVGSTSHAVGAMIALALGVEIEHIPYRGSGPALNDIIAGRLSMMSNAVAPMLPHIRAGSVRAIGIAGGNRSATTPEVPTMAEQGFPEVDAATWYALLATGGTPPDRVARLHAALNGALADPTVRQRLEENGLDIIPSESPDAFAGFLAADTARWAPVIRRAGVTAN</sequence>
<dbReference type="EMBL" id="JAAEDH010000018">
    <property type="protein sequence ID" value="MBR0656406.1"/>
    <property type="molecule type" value="Genomic_DNA"/>
</dbReference>
<dbReference type="InterPro" id="IPR042100">
    <property type="entry name" value="Bug_dom1"/>
</dbReference>
<evidence type="ECO:0000313" key="3">
    <source>
        <dbReference type="EMBL" id="MBR0656406.1"/>
    </source>
</evidence>
<dbReference type="PANTHER" id="PTHR42928">
    <property type="entry name" value="TRICARBOXYLATE-BINDING PROTEIN"/>
    <property type="match status" value="1"/>
</dbReference>
<dbReference type="Gene3D" id="3.40.190.10">
    <property type="entry name" value="Periplasmic binding protein-like II"/>
    <property type="match status" value="1"/>
</dbReference>
<comment type="similarity">
    <text evidence="1">Belongs to the UPF0065 (bug) family.</text>
</comment>